<dbReference type="Proteomes" id="UP000682713">
    <property type="component" value="Unassembled WGS sequence"/>
</dbReference>
<dbReference type="InterPro" id="IPR017583">
    <property type="entry name" value="Tagatose/fructose_Pkinase"/>
</dbReference>
<dbReference type="Pfam" id="PF00294">
    <property type="entry name" value="PfkB"/>
    <property type="match status" value="1"/>
</dbReference>
<dbReference type="PIRSF" id="PIRSF000535">
    <property type="entry name" value="1PFK/6PFK/LacC"/>
    <property type="match status" value="1"/>
</dbReference>
<dbReference type="PROSITE" id="PS00583">
    <property type="entry name" value="PFKB_KINASES_1"/>
    <property type="match status" value="1"/>
</dbReference>
<comment type="similarity">
    <text evidence="1">Belongs to the carbohydrate kinase pfkB family.</text>
</comment>
<dbReference type="InterPro" id="IPR022463">
    <property type="entry name" value="1-PFruKinase"/>
</dbReference>
<dbReference type="InterPro" id="IPR011611">
    <property type="entry name" value="PfkB_dom"/>
</dbReference>
<dbReference type="GO" id="GO:0005829">
    <property type="term" value="C:cytosol"/>
    <property type="evidence" value="ECO:0007669"/>
    <property type="project" value="TreeGrafter"/>
</dbReference>
<keyword evidence="11" id="KW-1185">Reference proteome</keyword>
<keyword evidence="4 8" id="KW-0418">Kinase</keyword>
<dbReference type="RefSeq" id="WP_213108982.1">
    <property type="nucleotide sequence ID" value="NZ_JAGYPJ010000001.1"/>
</dbReference>
<comment type="catalytic activity">
    <reaction evidence="7">
        <text>D-tagatofuranose 6-phosphate + ATP = D-tagatofuranose 1,6-bisphosphate + ADP + H(+)</text>
        <dbReference type="Rhea" id="RHEA:12420"/>
        <dbReference type="ChEBI" id="CHEBI:15378"/>
        <dbReference type="ChEBI" id="CHEBI:30616"/>
        <dbReference type="ChEBI" id="CHEBI:58694"/>
        <dbReference type="ChEBI" id="CHEBI:58695"/>
        <dbReference type="ChEBI" id="CHEBI:456216"/>
        <dbReference type="EC" id="2.7.1.144"/>
    </reaction>
</comment>
<comment type="catalytic activity">
    <reaction evidence="6 8">
        <text>beta-D-fructose 1-phosphate + ATP = beta-D-fructose 1,6-bisphosphate + ADP + H(+)</text>
        <dbReference type="Rhea" id="RHEA:14213"/>
        <dbReference type="ChEBI" id="CHEBI:15378"/>
        <dbReference type="ChEBI" id="CHEBI:30616"/>
        <dbReference type="ChEBI" id="CHEBI:32966"/>
        <dbReference type="ChEBI" id="CHEBI:138881"/>
        <dbReference type="ChEBI" id="CHEBI:456216"/>
        <dbReference type="EC" id="2.7.1.56"/>
    </reaction>
</comment>
<dbReference type="FunFam" id="3.40.1190.20:FF:000001">
    <property type="entry name" value="Phosphofructokinase"/>
    <property type="match status" value="1"/>
</dbReference>
<evidence type="ECO:0000256" key="4">
    <source>
        <dbReference type="ARBA" id="ARBA00022777"/>
    </source>
</evidence>
<evidence type="ECO:0000256" key="7">
    <source>
        <dbReference type="PIRNR" id="PIRNR000535"/>
    </source>
</evidence>
<evidence type="ECO:0000256" key="1">
    <source>
        <dbReference type="ARBA" id="ARBA00005380"/>
    </source>
</evidence>
<sequence length="309" mass="33943">MIITVTLNPAIDISYRVNNFNINKGHRVENGLKTAGGKGLNVSRVLKQLGEQSLCLGFLGGQNGKWIKKRLEMDGMEQSFTTITEETRTCLAIIDEDHSTQTELLEKGPNVSEEEKERFLETFNQQLKKAKLIIASGSLPLGLEPSFYKEICKLVKEENIPFFLDTSGESLKLGIEGSPFLIKPNQEELSQFAGKELMKIEEMVEVAVKICNQGVQNVLLSLGENGAMLVRKDTILKADIPTIPVVNPVGSGDSMIAGMAYSINNGFDLKESLRMACACGMANAMEAKTGFVQPEIIKQLLSEINITTL</sequence>
<comment type="function">
    <text evidence="8">Catalyzes the ATP-dependent phosphorylation of fructose-l-phosphate to fructose-l,6-bisphosphate.</text>
</comment>
<evidence type="ECO:0000259" key="9">
    <source>
        <dbReference type="Pfam" id="PF00294"/>
    </source>
</evidence>
<dbReference type="EMBL" id="JAGYPJ010000001">
    <property type="protein sequence ID" value="MBS4198201.1"/>
    <property type="molecule type" value="Genomic_DNA"/>
</dbReference>
<proteinExistence type="inferred from homology"/>
<evidence type="ECO:0000313" key="11">
    <source>
        <dbReference type="Proteomes" id="UP000682713"/>
    </source>
</evidence>
<comment type="caution">
    <text evidence="10">The sequence shown here is derived from an EMBL/GenBank/DDBJ whole genome shotgun (WGS) entry which is preliminary data.</text>
</comment>
<evidence type="ECO:0000256" key="2">
    <source>
        <dbReference type="ARBA" id="ARBA00022679"/>
    </source>
</evidence>
<dbReference type="PANTHER" id="PTHR46566">
    <property type="entry name" value="1-PHOSPHOFRUCTOKINASE-RELATED"/>
    <property type="match status" value="1"/>
</dbReference>
<dbReference type="NCBIfam" id="TIGR03828">
    <property type="entry name" value="pfkB"/>
    <property type="match status" value="1"/>
</dbReference>
<accession>A0A942YLB8</accession>
<dbReference type="InterPro" id="IPR029056">
    <property type="entry name" value="Ribokinase-like"/>
</dbReference>
<dbReference type="PANTHER" id="PTHR46566:SF5">
    <property type="entry name" value="1-PHOSPHOFRUCTOKINASE"/>
    <property type="match status" value="1"/>
</dbReference>
<evidence type="ECO:0000256" key="6">
    <source>
        <dbReference type="ARBA" id="ARBA00047745"/>
    </source>
</evidence>
<dbReference type="CDD" id="cd01164">
    <property type="entry name" value="FruK_PfkB_like"/>
    <property type="match status" value="1"/>
</dbReference>
<dbReference type="Gene3D" id="3.40.1190.20">
    <property type="match status" value="1"/>
</dbReference>
<evidence type="ECO:0000256" key="8">
    <source>
        <dbReference type="RuleBase" id="RU369061"/>
    </source>
</evidence>
<dbReference type="GO" id="GO:0008662">
    <property type="term" value="F:1-phosphofructokinase activity"/>
    <property type="evidence" value="ECO:0007669"/>
    <property type="project" value="UniProtKB-UniRule"/>
</dbReference>
<reference evidence="10 11" key="1">
    <citation type="submission" date="2021-05" db="EMBL/GenBank/DDBJ databases">
        <title>Novel Bacillus species.</title>
        <authorList>
            <person name="Liu G."/>
        </authorList>
    </citation>
    <scope>NUCLEOTIDE SEQUENCE [LARGE SCALE GENOMIC DNA]</scope>
    <source>
        <strain evidence="10 11">FJAT-49732</strain>
    </source>
</reference>
<keyword evidence="3 7" id="KW-0547">Nucleotide-binding</keyword>
<dbReference type="InterPro" id="IPR002173">
    <property type="entry name" value="Carboh/pur_kinase_PfkB_CS"/>
</dbReference>
<dbReference type="GO" id="GO:0005524">
    <property type="term" value="F:ATP binding"/>
    <property type="evidence" value="ECO:0007669"/>
    <property type="project" value="UniProtKB-UniRule"/>
</dbReference>
<evidence type="ECO:0000313" key="10">
    <source>
        <dbReference type="EMBL" id="MBS4198201.1"/>
    </source>
</evidence>
<evidence type="ECO:0000256" key="3">
    <source>
        <dbReference type="ARBA" id="ARBA00022741"/>
    </source>
</evidence>
<dbReference type="EC" id="2.7.1.144" evidence="7"/>
<protein>
    <recommendedName>
        <fullName evidence="7">Tagatose-6-phosphate kinase</fullName>
        <ecNumber evidence="7">2.7.1.144</ecNumber>
    </recommendedName>
</protein>
<name>A0A942YLB8_9BACI</name>
<comment type="pathway">
    <text evidence="7">Carbohydrate metabolism; D-tagatose 6-phosphate degradation; D-glyceraldehyde 3-phosphate and glycerone phosphate from D-tagatose 6-phosphate: step 1/2.</text>
</comment>
<dbReference type="PROSITE" id="PS00584">
    <property type="entry name" value="PFKB_KINASES_2"/>
    <property type="match status" value="1"/>
</dbReference>
<organism evidence="10 11">
    <name type="scientific">Lederbergia citrisecunda</name>
    <dbReference type="NCBI Taxonomy" id="2833583"/>
    <lineage>
        <taxon>Bacteria</taxon>
        <taxon>Bacillati</taxon>
        <taxon>Bacillota</taxon>
        <taxon>Bacilli</taxon>
        <taxon>Bacillales</taxon>
        <taxon>Bacillaceae</taxon>
        <taxon>Lederbergia</taxon>
    </lineage>
</organism>
<dbReference type="GO" id="GO:0005988">
    <property type="term" value="P:lactose metabolic process"/>
    <property type="evidence" value="ECO:0007669"/>
    <property type="project" value="UniProtKB-KW"/>
</dbReference>
<dbReference type="SUPFAM" id="SSF53613">
    <property type="entry name" value="Ribokinase-like"/>
    <property type="match status" value="1"/>
</dbReference>
<keyword evidence="5 7" id="KW-0067">ATP-binding</keyword>
<comment type="similarity">
    <text evidence="7">Belongs to the carbohydrate kinase PfkB family. LacC subfamily.</text>
</comment>
<evidence type="ECO:0000256" key="5">
    <source>
        <dbReference type="ARBA" id="ARBA00022840"/>
    </source>
</evidence>
<dbReference type="GO" id="GO:0016052">
    <property type="term" value="P:carbohydrate catabolic process"/>
    <property type="evidence" value="ECO:0007669"/>
    <property type="project" value="UniProtKB-ARBA"/>
</dbReference>
<dbReference type="AlphaFoldDB" id="A0A942YLB8"/>
<keyword evidence="2 7" id="KW-0808">Transferase</keyword>
<dbReference type="GO" id="GO:0009024">
    <property type="term" value="F:tagatose-6-phosphate kinase activity"/>
    <property type="evidence" value="ECO:0007669"/>
    <property type="project" value="UniProtKB-EC"/>
</dbReference>
<feature type="domain" description="Carbohydrate kinase PfkB" evidence="9">
    <location>
        <begin position="11"/>
        <end position="291"/>
    </location>
</feature>
<dbReference type="GO" id="GO:0044281">
    <property type="term" value="P:small molecule metabolic process"/>
    <property type="evidence" value="ECO:0007669"/>
    <property type="project" value="UniProtKB-ARBA"/>
</dbReference>
<dbReference type="NCBIfam" id="TIGR03168">
    <property type="entry name" value="1-PFK"/>
    <property type="match status" value="1"/>
</dbReference>
<keyword evidence="7" id="KW-0423">Lactose metabolism</keyword>
<gene>
    <name evidence="10" type="primary">pfkB</name>
    <name evidence="10" type="ORF">KHA93_00820</name>
</gene>